<gene>
    <name evidence="1" type="ORF">PSQ53_03450</name>
</gene>
<sequence length="216" mass="25085">MTDILFNSRFPNSNEYKYAFAIYIANNISNSTTSISINVSREEWQQTKSHIQKVPLLLARTLYTAQDPVKDMNHPFGPFAKEQLPYDYDEKIMTSNIVTKNGIEYYADENNQPLQVNGKKLKCFYSIKEEKPPIPSYAYIGEISSFNITSKTTNNYLTVTLTCNIIDKLNYDLIKNNHQQLGIPEKLFYNNNYHFEYIDNIDFLSRINSLINASEK</sequence>
<dbReference type="AlphaFoldDB" id="A0AAW6JE31"/>
<evidence type="ECO:0000313" key="2">
    <source>
        <dbReference type="Proteomes" id="UP001217945"/>
    </source>
</evidence>
<name>A0AAW6JE31_LIMRT</name>
<evidence type="ECO:0000313" key="1">
    <source>
        <dbReference type="EMBL" id="MDD1382017.1"/>
    </source>
</evidence>
<reference evidence="1" key="1">
    <citation type="submission" date="2023-02" db="EMBL/GenBank/DDBJ databases">
        <title>Complete genome sequence of Limosilactobacillus reuteri SRCM217616 isolated from Bos taurus feces.</title>
        <authorList>
            <person name="Yang H.-G."/>
            <person name="Kim J.-W."/>
            <person name="Ha G.-S."/>
            <person name="Yang H.-J."/>
            <person name="Jeong D.-Y."/>
        </authorList>
    </citation>
    <scope>NUCLEOTIDE SEQUENCE</scope>
    <source>
        <strain evidence="1">SRCM217616</strain>
    </source>
</reference>
<dbReference type="RefSeq" id="WP_273774467.1">
    <property type="nucleotide sequence ID" value="NZ_JAQTKT010000001.1"/>
</dbReference>
<accession>A0AAW6JE31</accession>
<protein>
    <submittedName>
        <fullName evidence="1">Uncharacterized protein</fullName>
    </submittedName>
</protein>
<dbReference type="Proteomes" id="UP001217945">
    <property type="component" value="Unassembled WGS sequence"/>
</dbReference>
<organism evidence="1 2">
    <name type="scientific">Limosilactobacillus reuteri</name>
    <name type="common">Lactobacillus reuteri</name>
    <dbReference type="NCBI Taxonomy" id="1598"/>
    <lineage>
        <taxon>Bacteria</taxon>
        <taxon>Bacillati</taxon>
        <taxon>Bacillota</taxon>
        <taxon>Bacilli</taxon>
        <taxon>Lactobacillales</taxon>
        <taxon>Lactobacillaceae</taxon>
        <taxon>Limosilactobacillus</taxon>
    </lineage>
</organism>
<dbReference type="EMBL" id="JAQTKT010000001">
    <property type="protein sequence ID" value="MDD1382017.1"/>
    <property type="molecule type" value="Genomic_DNA"/>
</dbReference>
<comment type="caution">
    <text evidence="1">The sequence shown here is derived from an EMBL/GenBank/DDBJ whole genome shotgun (WGS) entry which is preliminary data.</text>
</comment>
<proteinExistence type="predicted"/>